<keyword evidence="10 16" id="KW-0539">Nucleus</keyword>
<dbReference type="SMART" id="SM00508">
    <property type="entry name" value="PostSET"/>
    <property type="match status" value="1"/>
</dbReference>
<dbReference type="InterPro" id="IPR044570">
    <property type="entry name" value="Set1-like"/>
</dbReference>
<feature type="compositionally biased region" description="Basic residues" evidence="17">
    <location>
        <begin position="671"/>
        <end position="688"/>
    </location>
</feature>
<name>A0AA39GS74_SARSR</name>
<dbReference type="InterPro" id="IPR012677">
    <property type="entry name" value="Nucleotide-bd_a/b_plait_sf"/>
</dbReference>
<dbReference type="PANTHER" id="PTHR45814">
    <property type="entry name" value="HISTONE-LYSINE N-METHYLTRANSFERASE SETD1"/>
    <property type="match status" value="1"/>
</dbReference>
<feature type="region of interest" description="Disordered" evidence="17">
    <location>
        <begin position="719"/>
        <end position="775"/>
    </location>
</feature>
<organism evidence="20 21">
    <name type="scientific">Sarocladium strictum</name>
    <name type="common">Black bundle disease fungus</name>
    <name type="synonym">Acremonium strictum</name>
    <dbReference type="NCBI Taxonomy" id="5046"/>
    <lineage>
        <taxon>Eukaryota</taxon>
        <taxon>Fungi</taxon>
        <taxon>Dikarya</taxon>
        <taxon>Ascomycota</taxon>
        <taxon>Pezizomycotina</taxon>
        <taxon>Sordariomycetes</taxon>
        <taxon>Hypocreomycetidae</taxon>
        <taxon>Hypocreales</taxon>
        <taxon>Sarocladiaceae</taxon>
        <taxon>Sarocladium</taxon>
    </lineage>
</organism>
<evidence type="ECO:0000256" key="5">
    <source>
        <dbReference type="ARBA" id="ARBA00022454"/>
    </source>
</evidence>
<dbReference type="PROSITE" id="PS51572">
    <property type="entry name" value="SAM_MT43_1"/>
    <property type="match status" value="1"/>
</dbReference>
<feature type="region of interest" description="Disordered" evidence="17">
    <location>
        <begin position="532"/>
        <end position="581"/>
    </location>
</feature>
<evidence type="ECO:0000256" key="12">
    <source>
        <dbReference type="ARBA" id="ARBA00044515"/>
    </source>
</evidence>
<evidence type="ECO:0000313" key="21">
    <source>
        <dbReference type="Proteomes" id="UP001175261"/>
    </source>
</evidence>
<evidence type="ECO:0000256" key="11">
    <source>
        <dbReference type="ARBA" id="ARBA00044492"/>
    </source>
</evidence>
<dbReference type="GO" id="GO:0005694">
    <property type="term" value="C:chromosome"/>
    <property type="evidence" value="ECO:0007669"/>
    <property type="project" value="UniProtKB-SubCell"/>
</dbReference>
<feature type="compositionally biased region" description="Basic and acidic residues" evidence="17">
    <location>
        <begin position="857"/>
        <end position="874"/>
    </location>
</feature>
<dbReference type="Gene3D" id="2.170.270.10">
    <property type="entry name" value="SET domain"/>
    <property type="match status" value="1"/>
</dbReference>
<dbReference type="PIRSF" id="PIRSF037104">
    <property type="entry name" value="Histone_H3-K4_mtfrase_Set1_fun"/>
    <property type="match status" value="1"/>
</dbReference>
<accession>A0AA39GS74</accession>
<dbReference type="CDD" id="cd20072">
    <property type="entry name" value="SET_SET1"/>
    <property type="match status" value="1"/>
</dbReference>
<dbReference type="EC" id="2.1.1.354" evidence="3 16"/>
<feature type="compositionally biased region" description="Polar residues" evidence="17">
    <location>
        <begin position="136"/>
        <end position="151"/>
    </location>
</feature>
<feature type="compositionally biased region" description="Basic and acidic residues" evidence="17">
    <location>
        <begin position="19"/>
        <end position="31"/>
    </location>
</feature>
<evidence type="ECO:0000256" key="1">
    <source>
        <dbReference type="ARBA" id="ARBA00004123"/>
    </source>
</evidence>
<evidence type="ECO:0000256" key="4">
    <source>
        <dbReference type="ARBA" id="ARBA00015839"/>
    </source>
</evidence>
<comment type="function">
    <text evidence="11">Catalytic component of the COMPASS (Set1C) complex that specifically mono-, di- and trimethylates histone H3 to form H3K4me1/2/3. Binds RNAs which might negatively affect its histone methyltransferase activity. COMPASS recognizes ubiquitinated H2B on one face of the nucleosome which stimulates the methylation of H3 on the opposing face.</text>
</comment>
<comment type="subunit">
    <text evidence="12">Component of the Set1C/COMPASS complex.</text>
</comment>
<dbReference type="Pfam" id="PF11764">
    <property type="entry name" value="N-SET"/>
    <property type="match status" value="1"/>
</dbReference>
<feature type="region of interest" description="Disordered" evidence="17">
    <location>
        <begin position="1"/>
        <end position="171"/>
    </location>
</feature>
<dbReference type="Pfam" id="PF11767">
    <property type="entry name" value="SET_assoc"/>
    <property type="match status" value="1"/>
</dbReference>
<evidence type="ECO:0000256" key="2">
    <source>
        <dbReference type="ARBA" id="ARBA00004286"/>
    </source>
</evidence>
<evidence type="ECO:0000256" key="16">
    <source>
        <dbReference type="PIRNR" id="PIRNR037104"/>
    </source>
</evidence>
<comment type="catalytic activity">
    <reaction evidence="13 16">
        <text>L-lysyl(4)-[histone H3] + 3 S-adenosyl-L-methionine = N(6),N(6),N(6)-trimethyl-L-lysyl(4)-[histone H3] + 3 S-adenosyl-L-homocysteine + 3 H(+)</text>
        <dbReference type="Rhea" id="RHEA:60260"/>
        <dbReference type="Rhea" id="RHEA-COMP:15537"/>
        <dbReference type="Rhea" id="RHEA-COMP:15547"/>
        <dbReference type="ChEBI" id="CHEBI:15378"/>
        <dbReference type="ChEBI" id="CHEBI:29969"/>
        <dbReference type="ChEBI" id="CHEBI:57856"/>
        <dbReference type="ChEBI" id="CHEBI:59789"/>
        <dbReference type="ChEBI" id="CHEBI:61961"/>
        <dbReference type="EC" id="2.1.1.354"/>
    </reaction>
</comment>
<feature type="compositionally biased region" description="Acidic residues" evidence="17">
    <location>
        <begin position="640"/>
        <end position="651"/>
    </location>
</feature>
<keyword evidence="9 16" id="KW-0156">Chromatin regulator</keyword>
<dbReference type="InterPro" id="IPR017111">
    <property type="entry name" value="Set1_fungi"/>
</dbReference>
<feature type="domain" description="SET" evidence="18">
    <location>
        <begin position="1093"/>
        <end position="1210"/>
    </location>
</feature>
<evidence type="ECO:0000313" key="20">
    <source>
        <dbReference type="EMBL" id="KAK0392189.1"/>
    </source>
</evidence>
<feature type="compositionally biased region" description="Basic and acidic residues" evidence="17">
    <location>
        <begin position="378"/>
        <end position="388"/>
    </location>
</feature>
<evidence type="ECO:0000256" key="17">
    <source>
        <dbReference type="SAM" id="MobiDB-lite"/>
    </source>
</evidence>
<keyword evidence="5 16" id="KW-0158">Chromosome</keyword>
<dbReference type="Proteomes" id="UP001175261">
    <property type="component" value="Unassembled WGS sequence"/>
</dbReference>
<comment type="caution">
    <text evidence="20">The sequence shown here is derived from an EMBL/GenBank/DDBJ whole genome shotgun (WGS) entry which is preliminary data.</text>
</comment>
<keyword evidence="21" id="KW-1185">Reference proteome</keyword>
<feature type="region of interest" description="Disordered" evidence="17">
    <location>
        <begin position="819"/>
        <end position="900"/>
    </location>
</feature>
<dbReference type="Pfam" id="PF00856">
    <property type="entry name" value="SET"/>
    <property type="match status" value="1"/>
</dbReference>
<evidence type="ECO:0000256" key="15">
    <source>
        <dbReference type="ARBA" id="ARBA00049129"/>
    </source>
</evidence>
<feature type="compositionally biased region" description="Basic and acidic residues" evidence="17">
    <location>
        <begin position="553"/>
        <end position="571"/>
    </location>
</feature>
<dbReference type="InterPro" id="IPR003616">
    <property type="entry name" value="Post-SET_dom"/>
</dbReference>
<evidence type="ECO:0000256" key="14">
    <source>
        <dbReference type="ARBA" id="ARBA00047583"/>
    </source>
</evidence>
<feature type="compositionally biased region" description="Low complexity" evidence="17">
    <location>
        <begin position="422"/>
        <end position="441"/>
    </location>
</feature>
<sequence>MARPPSVPGFEQFFPSAPKSKDARSRADRAHFPGQAAFADSSRDRALASETDATGPSVSTHIAPNSDSTSFHTDANGTPPGEIPDTVDSTSSHNSTGSSIFSNSLRPGATSTPSRLSTTSLTPLTSKESPSHFMTADSSTPDMASSLATDNDASHSSDIHMGPNVNGSTFHSQDAFERIPARDPLPSIKGSKCTYDPLLDRHRRKSVSKSSRPVYETFGLEDDVPPSDPRLRKAGDRLGYINTDYYLPKARLRPAPENLKPYPYDPKTSVGPGPPTQIVVTRYNPLVPFNKVTAVFAAFGEIAESSNKMHPDTGSYLGFATIRYRDSRRPGRPCSAMDAARRAVRTKGLKVDADLVKVEYDPEGRKSRQMLEQFLKREREKHEQRKLAETAATVKGPPTGPKGAAFARPPPTAPKGPSVLRQTPTSTPQSPAPTTAKAPAVEPETWATKLADEPYIFVASSSVPPLASIIPHMKKRLKNYQFEEIHLDKSGFFIVFRNSSYGIGEAERCYRAVNHTEFFNYNMAMQLCMPRTEHEPRSERRRSRSPSPRKSAIRNDTRPREDERIRRRREEEADLEEEKKQRAKNFDPVIEAVQVVRRELTEHLIRHIRTKVAAPALADFLNPTNHVAQRRRLGIKHPDDVDESQAEEESNDGSRVGSPMARADPIEQRTRRLVPKALPRIRKAKTKQQAKSTGYVDPFGRSRSARTVVRSLHHRLKSIDSDSESDDDTDARMRPIREIEDLDSRPRSRMSTDDENEAFVSWGPGDDDTATEASFIVTDVPKKRKLESSIESALKRQKRSGDLLDVKIRHVEPLYGEREDTADIEVDEDTSSRAETPAAPASKTSKKDVKAKKKTKKELQEEQEVAKREMKSESALEEEDDSAKDQPAVKTAPERLVEPIDESKFSTEPLTAALKLPTNFRPDVAAMEGFKLGISDVPDLSRLLRKYRSAELGDPAMWLWRRNRVRELNSSDGSLTSAVTIDGYYVPNSTGSARTEGVKKILNSEKSKYLPHHIKVQKAREEREAKFKKHGKDASAMAAEAARIAAEKAISKGNSRANRATNRRYIADLNDQKKSLGQDSDVFKFNQLKKRKKPVKFARSAIHNWGLYAMENMAKDDMIIEYVGEEVRQQIAEIRENRYLKSGIGSSYLFRIDDNTVVDATKKGGIARFINHSCMPNCTAKIIKVEGSKRIVIYALRDIAMNEELTYDYKFEREIGSLDRIPCLCGTPACKGFLN</sequence>
<protein>
    <recommendedName>
        <fullName evidence="4 16">Histone-lysine N-methyltransferase, H3 lysine-4 specific</fullName>
        <ecNumber evidence="3 16">2.1.1.354</ecNumber>
    </recommendedName>
</protein>
<comment type="subunit">
    <text evidence="16">Component of the COMPASS (Set1C) complex.</text>
</comment>
<keyword evidence="8 16" id="KW-0949">S-adenosyl-L-methionine</keyword>
<dbReference type="InterPro" id="IPR024657">
    <property type="entry name" value="COMPASS_Set1_N-SET"/>
</dbReference>
<dbReference type="PANTHER" id="PTHR45814:SF2">
    <property type="entry name" value="HISTONE-LYSINE N-METHYLTRANSFERASE SETD1"/>
    <property type="match status" value="1"/>
</dbReference>
<evidence type="ECO:0000256" key="7">
    <source>
        <dbReference type="ARBA" id="ARBA00022679"/>
    </source>
</evidence>
<evidence type="ECO:0000256" key="10">
    <source>
        <dbReference type="ARBA" id="ARBA00023242"/>
    </source>
</evidence>
<feature type="region of interest" description="Disordered" evidence="17">
    <location>
        <begin position="636"/>
        <end position="700"/>
    </location>
</feature>
<dbReference type="PROSITE" id="PS50280">
    <property type="entry name" value="SET"/>
    <property type="match status" value="1"/>
</dbReference>
<proteinExistence type="predicted"/>
<feature type="compositionally biased region" description="Polar residues" evidence="17">
    <location>
        <begin position="51"/>
        <end position="76"/>
    </location>
</feature>
<comment type="subcellular location">
    <subcellularLocation>
        <location evidence="2">Chromosome</location>
    </subcellularLocation>
    <subcellularLocation>
        <location evidence="1 16">Nucleus</location>
    </subcellularLocation>
</comment>
<dbReference type="InterPro" id="IPR046341">
    <property type="entry name" value="SET_dom_sf"/>
</dbReference>
<dbReference type="SMART" id="SM01291">
    <property type="entry name" value="N-SET"/>
    <property type="match status" value="1"/>
</dbReference>
<feature type="compositionally biased region" description="Low complexity" evidence="17">
    <location>
        <begin position="89"/>
        <end position="128"/>
    </location>
</feature>
<evidence type="ECO:0000259" key="18">
    <source>
        <dbReference type="PROSITE" id="PS50280"/>
    </source>
</evidence>
<dbReference type="Gene3D" id="3.30.70.330">
    <property type="match status" value="1"/>
</dbReference>
<dbReference type="SMART" id="SM00317">
    <property type="entry name" value="SET"/>
    <property type="match status" value="1"/>
</dbReference>
<evidence type="ECO:0000256" key="13">
    <source>
        <dbReference type="ARBA" id="ARBA00047571"/>
    </source>
</evidence>
<dbReference type="InterPro" id="IPR001214">
    <property type="entry name" value="SET_dom"/>
</dbReference>
<keyword evidence="7 16" id="KW-0808">Transferase</keyword>
<feature type="region of interest" description="Disordered" evidence="17">
    <location>
        <begin position="378"/>
        <end position="441"/>
    </location>
</feature>
<gene>
    <name evidence="20" type="ORF">NLU13_1687</name>
</gene>
<dbReference type="GO" id="GO:0140999">
    <property type="term" value="F:histone H3K4 trimethyltransferase activity"/>
    <property type="evidence" value="ECO:0007669"/>
    <property type="project" value="UniProtKB-EC"/>
</dbReference>
<dbReference type="GO" id="GO:0048188">
    <property type="term" value="C:Set1C/COMPASS complex"/>
    <property type="evidence" value="ECO:0007669"/>
    <property type="project" value="InterPro"/>
</dbReference>
<dbReference type="SUPFAM" id="SSF82199">
    <property type="entry name" value="SET domain"/>
    <property type="match status" value="1"/>
</dbReference>
<feature type="domain" description="Post-SET" evidence="19">
    <location>
        <begin position="1219"/>
        <end position="1235"/>
    </location>
</feature>
<comment type="catalytic activity">
    <reaction evidence="14">
        <text>N(6)-methyl-L-lysyl(4)-[histone H3] + S-adenosyl-L-methionine = N(6),N(6)-dimethyl-L-lysyl(4)-[histone H3] + S-adenosyl-L-homocysteine + H(+)</text>
        <dbReference type="Rhea" id="RHEA:60268"/>
        <dbReference type="Rhea" id="RHEA-COMP:15540"/>
        <dbReference type="Rhea" id="RHEA-COMP:15543"/>
        <dbReference type="ChEBI" id="CHEBI:15378"/>
        <dbReference type="ChEBI" id="CHEBI:57856"/>
        <dbReference type="ChEBI" id="CHEBI:59789"/>
        <dbReference type="ChEBI" id="CHEBI:61929"/>
        <dbReference type="ChEBI" id="CHEBI:61976"/>
    </reaction>
</comment>
<comment type="catalytic activity">
    <reaction evidence="15">
        <text>N(6),N(6)-dimethyl-L-lysyl(4)-[histone H3] + S-adenosyl-L-methionine = N(6),N(6),N(6)-trimethyl-L-lysyl(4)-[histone H3] + S-adenosyl-L-homocysteine + H(+)</text>
        <dbReference type="Rhea" id="RHEA:60272"/>
        <dbReference type="Rhea" id="RHEA-COMP:15537"/>
        <dbReference type="Rhea" id="RHEA-COMP:15540"/>
        <dbReference type="ChEBI" id="CHEBI:15378"/>
        <dbReference type="ChEBI" id="CHEBI:57856"/>
        <dbReference type="ChEBI" id="CHEBI:59789"/>
        <dbReference type="ChEBI" id="CHEBI:61961"/>
        <dbReference type="ChEBI" id="CHEBI:61976"/>
    </reaction>
</comment>
<keyword evidence="6 16" id="KW-0489">Methyltransferase</keyword>
<evidence type="ECO:0000256" key="9">
    <source>
        <dbReference type="ARBA" id="ARBA00022853"/>
    </source>
</evidence>
<feature type="compositionally biased region" description="Basic and acidic residues" evidence="17">
    <location>
        <begin position="730"/>
        <end position="752"/>
    </location>
</feature>
<dbReference type="EMBL" id="JAPDFR010000001">
    <property type="protein sequence ID" value="KAK0392189.1"/>
    <property type="molecule type" value="Genomic_DNA"/>
</dbReference>
<evidence type="ECO:0000256" key="6">
    <source>
        <dbReference type="ARBA" id="ARBA00022603"/>
    </source>
</evidence>
<evidence type="ECO:0000256" key="3">
    <source>
        <dbReference type="ARBA" id="ARBA00012182"/>
    </source>
</evidence>
<reference evidence="20" key="1">
    <citation type="submission" date="2022-10" db="EMBL/GenBank/DDBJ databases">
        <title>Determination and structural analysis of whole genome sequence of Sarocladium strictum F4-1.</title>
        <authorList>
            <person name="Hu L."/>
            <person name="Jiang Y."/>
        </authorList>
    </citation>
    <scope>NUCLEOTIDE SEQUENCE</scope>
    <source>
        <strain evidence="20">F4-1</strain>
    </source>
</reference>
<dbReference type="PROSITE" id="PS50868">
    <property type="entry name" value="POST_SET"/>
    <property type="match status" value="1"/>
</dbReference>
<comment type="function">
    <text evidence="16">Catalytic component of the COMPASS (Set1C) complex that specifically mono-, di- and trimethylates histone H3 to form H3K4me1/2/3. COMPASS recognizes ubiquitinated H2B on one face of the nucleosome which stimulates the methylation of H3 on the opposing face.</text>
</comment>
<dbReference type="InterPro" id="IPR024636">
    <property type="entry name" value="SET_assoc"/>
</dbReference>
<evidence type="ECO:0000259" key="19">
    <source>
        <dbReference type="PROSITE" id="PS50868"/>
    </source>
</evidence>
<evidence type="ECO:0000256" key="8">
    <source>
        <dbReference type="ARBA" id="ARBA00022691"/>
    </source>
</evidence>
<dbReference type="AlphaFoldDB" id="A0AA39GS74"/>
<dbReference type="GO" id="GO:0032259">
    <property type="term" value="P:methylation"/>
    <property type="evidence" value="ECO:0007669"/>
    <property type="project" value="UniProtKB-KW"/>
</dbReference>